<organism evidence="1 2">
    <name type="scientific">Novosphingobium ovatum</name>
    <dbReference type="NCBI Taxonomy" id="1908523"/>
    <lineage>
        <taxon>Bacteria</taxon>
        <taxon>Pseudomonadati</taxon>
        <taxon>Pseudomonadota</taxon>
        <taxon>Alphaproteobacteria</taxon>
        <taxon>Sphingomonadales</taxon>
        <taxon>Sphingomonadaceae</taxon>
        <taxon>Novosphingobium</taxon>
    </lineage>
</organism>
<evidence type="ECO:0008006" key="3">
    <source>
        <dbReference type="Google" id="ProtNLM"/>
    </source>
</evidence>
<dbReference type="RefSeq" id="WP_161718931.1">
    <property type="nucleotide sequence ID" value="NZ_JAAAPO010000004.1"/>
</dbReference>
<reference evidence="2" key="1">
    <citation type="submission" date="2020-01" db="EMBL/GenBank/DDBJ databases">
        <title>Sphingomonas sp. strain CSW-10.</title>
        <authorList>
            <person name="Chen W.-M."/>
        </authorList>
    </citation>
    <scope>NUCLEOTIDE SEQUENCE [LARGE SCALE GENOMIC DNA]</scope>
    <source>
        <strain evidence="2">FSY-8</strain>
    </source>
</reference>
<comment type="caution">
    <text evidence="1">The sequence shown here is derived from an EMBL/GenBank/DDBJ whole genome shotgun (WGS) entry which is preliminary data.</text>
</comment>
<gene>
    <name evidence="1" type="ORF">GTZ99_11310</name>
</gene>
<evidence type="ECO:0000313" key="2">
    <source>
        <dbReference type="Proteomes" id="UP000753724"/>
    </source>
</evidence>
<dbReference type="Proteomes" id="UP000753724">
    <property type="component" value="Unassembled WGS sequence"/>
</dbReference>
<dbReference type="EMBL" id="JAAAPO010000004">
    <property type="protein sequence ID" value="NBC37146.1"/>
    <property type="molecule type" value="Genomic_DNA"/>
</dbReference>
<name>A0ABW9XF38_9SPHN</name>
<keyword evidence="2" id="KW-1185">Reference proteome</keyword>
<accession>A0ABW9XF38</accession>
<protein>
    <recommendedName>
        <fullName evidence="3">DUF2147 domain-containing protein</fullName>
    </recommendedName>
</protein>
<sequence>MTALFHAHLAKSMRIAAIALALGGAGMTLSLAGAGTARATPPALPGAASPLFGRWTIKEPKARYTPRAAEYRVIDIAPCGKDFCGVSVGPKGTCGPTLFRFLWKRTQEDWLTGHGRWGDGPKMNLGLSLSEGERPDRPEIYLGLGDKRYQMDSRSSSMPKFDASYVRNGKASCAAR</sequence>
<proteinExistence type="predicted"/>
<evidence type="ECO:0000313" key="1">
    <source>
        <dbReference type="EMBL" id="NBC37146.1"/>
    </source>
</evidence>